<evidence type="ECO:0000313" key="10">
    <source>
        <dbReference type="EMBL" id="SCY81571.1"/>
    </source>
</evidence>
<dbReference type="NCBIfam" id="TIGR02523">
    <property type="entry name" value="type_IV_pilV"/>
    <property type="match status" value="1"/>
</dbReference>
<dbReference type="Proteomes" id="UP000198870">
    <property type="component" value="Unassembled WGS sequence"/>
</dbReference>
<dbReference type="InterPro" id="IPR012902">
    <property type="entry name" value="N_methyl_site"/>
</dbReference>
<dbReference type="NCBIfam" id="TIGR02532">
    <property type="entry name" value="IV_pilin_GFxxxE"/>
    <property type="match status" value="1"/>
</dbReference>
<dbReference type="Pfam" id="PF07963">
    <property type="entry name" value="N_methyl"/>
    <property type="match status" value="1"/>
</dbReference>
<keyword evidence="4" id="KW-0488">Methylation</keyword>
<organism evidence="10 11">
    <name type="scientific">Desulfoluna spongiiphila</name>
    <dbReference type="NCBI Taxonomy" id="419481"/>
    <lineage>
        <taxon>Bacteria</taxon>
        <taxon>Pseudomonadati</taxon>
        <taxon>Thermodesulfobacteriota</taxon>
        <taxon>Desulfobacteria</taxon>
        <taxon>Desulfobacterales</taxon>
        <taxon>Desulfolunaceae</taxon>
        <taxon>Desulfoluna</taxon>
    </lineage>
</organism>
<sequence>MMETISCRPTNVSSHGSSWAADGFTLIEVVVALLILAVGILGAASMQITAIKGNGTAYKITEASMVASERAEQMLALDFGSADLADGSEKVDGFGVTWVVVSPAADPDRRDITVTVAWKEGDRDHSFDYRFLKARGI</sequence>
<evidence type="ECO:0000256" key="4">
    <source>
        <dbReference type="ARBA" id="ARBA00022481"/>
    </source>
</evidence>
<keyword evidence="11" id="KW-1185">Reference proteome</keyword>
<dbReference type="InterPro" id="IPR013362">
    <property type="entry name" value="Pilus_4_PilV"/>
</dbReference>
<gene>
    <name evidence="10" type="ORF">SAMN05216233_12347</name>
</gene>
<dbReference type="InterPro" id="IPR010052">
    <property type="entry name" value="T2SS_protein-GspI"/>
</dbReference>
<comment type="subcellular location">
    <subcellularLocation>
        <location evidence="1">Cell inner membrane</location>
        <topology evidence="1">Single-pass membrane protein</topology>
    </subcellularLocation>
</comment>
<dbReference type="PANTHER" id="PTHR38779">
    <property type="entry name" value="TYPE II SECRETION SYSTEM PROTEIN I-RELATED"/>
    <property type="match status" value="1"/>
</dbReference>
<evidence type="ECO:0000256" key="7">
    <source>
        <dbReference type="ARBA" id="ARBA00022989"/>
    </source>
</evidence>
<dbReference type="EMBL" id="FMUX01000023">
    <property type="protein sequence ID" value="SCY81571.1"/>
    <property type="molecule type" value="Genomic_DNA"/>
</dbReference>
<dbReference type="PANTHER" id="PTHR38779:SF2">
    <property type="entry name" value="TYPE II SECRETION SYSTEM PROTEIN I-RELATED"/>
    <property type="match status" value="1"/>
</dbReference>
<keyword evidence="7 9" id="KW-1133">Transmembrane helix</keyword>
<keyword evidence="6 9" id="KW-0812">Transmembrane</keyword>
<accession>A0A1G5J0U8</accession>
<reference evidence="10 11" key="1">
    <citation type="submission" date="2016-10" db="EMBL/GenBank/DDBJ databases">
        <authorList>
            <person name="de Groot N.N."/>
        </authorList>
    </citation>
    <scope>NUCLEOTIDE SEQUENCE [LARGE SCALE GENOMIC DNA]</scope>
    <source>
        <strain evidence="10 11">AA1</strain>
    </source>
</reference>
<name>A0A1G5J0U8_9BACT</name>
<evidence type="ECO:0000256" key="3">
    <source>
        <dbReference type="ARBA" id="ARBA00022475"/>
    </source>
</evidence>
<feature type="transmembrane region" description="Helical" evidence="9">
    <location>
        <begin position="23"/>
        <end position="44"/>
    </location>
</feature>
<keyword evidence="3" id="KW-1003">Cell membrane</keyword>
<evidence type="ECO:0000256" key="6">
    <source>
        <dbReference type="ARBA" id="ARBA00022692"/>
    </source>
</evidence>
<proteinExistence type="inferred from homology"/>
<evidence type="ECO:0000256" key="1">
    <source>
        <dbReference type="ARBA" id="ARBA00004377"/>
    </source>
</evidence>
<evidence type="ECO:0000256" key="9">
    <source>
        <dbReference type="SAM" id="Phobius"/>
    </source>
</evidence>
<keyword evidence="5" id="KW-0997">Cell inner membrane</keyword>
<dbReference type="GO" id="GO:0015627">
    <property type="term" value="C:type II protein secretion system complex"/>
    <property type="evidence" value="ECO:0007669"/>
    <property type="project" value="InterPro"/>
</dbReference>
<protein>
    <submittedName>
        <fullName evidence="10">General secretion pathway protein I</fullName>
    </submittedName>
</protein>
<evidence type="ECO:0000256" key="2">
    <source>
        <dbReference type="ARBA" id="ARBA00008358"/>
    </source>
</evidence>
<comment type="similarity">
    <text evidence="2">Belongs to the GSP I family.</text>
</comment>
<dbReference type="AlphaFoldDB" id="A0A1G5J0U8"/>
<dbReference type="GO" id="GO:0015628">
    <property type="term" value="P:protein secretion by the type II secretion system"/>
    <property type="evidence" value="ECO:0007669"/>
    <property type="project" value="InterPro"/>
</dbReference>
<evidence type="ECO:0000256" key="8">
    <source>
        <dbReference type="ARBA" id="ARBA00023136"/>
    </source>
</evidence>
<evidence type="ECO:0000313" key="11">
    <source>
        <dbReference type="Proteomes" id="UP000198870"/>
    </source>
</evidence>
<keyword evidence="8 9" id="KW-0472">Membrane</keyword>
<evidence type="ECO:0000256" key="5">
    <source>
        <dbReference type="ARBA" id="ARBA00022519"/>
    </source>
</evidence>
<dbReference type="GO" id="GO:0005886">
    <property type="term" value="C:plasma membrane"/>
    <property type="evidence" value="ECO:0007669"/>
    <property type="project" value="UniProtKB-SubCell"/>
</dbReference>
<dbReference type="STRING" id="419481.SAMN05216233_12347"/>